<dbReference type="Proteomes" id="UP001347796">
    <property type="component" value="Unassembled WGS sequence"/>
</dbReference>
<comment type="caution">
    <text evidence="1">The sequence shown here is derived from an EMBL/GenBank/DDBJ whole genome shotgun (WGS) entry which is preliminary data.</text>
</comment>
<dbReference type="PANTHER" id="PTHR46670:SF3">
    <property type="entry name" value="ENDONUCLEASE_EXONUCLEASE_PHOSPHATASE DOMAIN-CONTAINING PROTEIN"/>
    <property type="match status" value="1"/>
</dbReference>
<organism evidence="1 2">
    <name type="scientific">Patella caerulea</name>
    <name type="common">Rayed Mediterranean limpet</name>
    <dbReference type="NCBI Taxonomy" id="87958"/>
    <lineage>
        <taxon>Eukaryota</taxon>
        <taxon>Metazoa</taxon>
        <taxon>Spiralia</taxon>
        <taxon>Lophotrochozoa</taxon>
        <taxon>Mollusca</taxon>
        <taxon>Gastropoda</taxon>
        <taxon>Patellogastropoda</taxon>
        <taxon>Patelloidea</taxon>
        <taxon>Patellidae</taxon>
        <taxon>Patella</taxon>
    </lineage>
</organism>
<proteinExistence type="predicted"/>
<reference evidence="1 2" key="1">
    <citation type="submission" date="2024-01" db="EMBL/GenBank/DDBJ databases">
        <title>The genome of the rayed Mediterranean limpet Patella caerulea (Linnaeus, 1758).</title>
        <authorList>
            <person name="Anh-Thu Weber A."/>
            <person name="Halstead-Nussloch G."/>
        </authorList>
    </citation>
    <scope>NUCLEOTIDE SEQUENCE [LARGE SCALE GENOMIC DNA]</scope>
    <source>
        <strain evidence="1">AATW-2023a</strain>
        <tissue evidence="1">Whole specimen</tissue>
    </source>
</reference>
<gene>
    <name evidence="1" type="ORF">SNE40_022346</name>
</gene>
<keyword evidence="2" id="KW-1185">Reference proteome</keyword>
<protein>
    <recommendedName>
        <fullName evidence="3">Reverse transcriptase</fullName>
    </recommendedName>
</protein>
<accession>A0AAN8GAR1</accession>
<dbReference type="PANTHER" id="PTHR46670">
    <property type="entry name" value="ENDO/EXONUCLEASE/PHOSPHATASE DOMAIN-CONTAINING PROTEIN"/>
    <property type="match status" value="1"/>
</dbReference>
<dbReference type="AlphaFoldDB" id="A0AAN8GAR1"/>
<evidence type="ECO:0008006" key="3">
    <source>
        <dbReference type="Google" id="ProtNLM"/>
    </source>
</evidence>
<dbReference type="EMBL" id="JAZGQO010000021">
    <property type="protein sequence ID" value="KAK6165416.1"/>
    <property type="molecule type" value="Genomic_DNA"/>
</dbReference>
<name>A0AAN8GAR1_PATCE</name>
<evidence type="ECO:0000313" key="2">
    <source>
        <dbReference type="Proteomes" id="UP001347796"/>
    </source>
</evidence>
<sequence length="242" mass="28249">MYNVTLSNILDNHAPKVCKEIILRPNRKWFSDDIRESKLTRRKAEKTWRKTKLEVHRQLYQRARTDTKNLISKAKREYISQEFAQNLKNPGQLYKLTNNILKRPNGSILPEGNPDDVCEQFQTFFSDKITKIRSELSNPSFPEPIEESEFNGDLSFLTFSDVSQTKLKEIIMASSPKSCELDPIPSWLLKRRINKFLPIIHHLINISLQQGYVPTPLKVAFVRPLLKKSNLDVNLLKNYRPI</sequence>
<evidence type="ECO:0000313" key="1">
    <source>
        <dbReference type="EMBL" id="KAK6165416.1"/>
    </source>
</evidence>